<keyword evidence="7" id="KW-0539">Nucleus</keyword>
<dbReference type="AlphaFoldDB" id="A0A916E7T9"/>
<protein>
    <recommendedName>
        <fullName evidence="9">BED-type domain-containing protein</fullName>
    </recommendedName>
</protein>
<dbReference type="Pfam" id="PF04937">
    <property type="entry name" value="DUF659"/>
    <property type="match status" value="1"/>
</dbReference>
<keyword evidence="6" id="KW-0804">Transcription</keyword>
<comment type="caution">
    <text evidence="10">The sequence shown here is derived from an EMBL/GenBank/DDBJ whole genome shotgun (WGS) entry which is preliminary data.</text>
</comment>
<dbReference type="PROSITE" id="PS50808">
    <property type="entry name" value="ZF_BED"/>
    <property type="match status" value="1"/>
</dbReference>
<dbReference type="InterPro" id="IPR007021">
    <property type="entry name" value="DUF659"/>
</dbReference>
<evidence type="ECO:0000313" key="11">
    <source>
        <dbReference type="Proteomes" id="UP000684084"/>
    </source>
</evidence>
<evidence type="ECO:0000256" key="1">
    <source>
        <dbReference type="ARBA" id="ARBA00004123"/>
    </source>
</evidence>
<proteinExistence type="predicted"/>
<dbReference type="GO" id="GO:0008270">
    <property type="term" value="F:zinc ion binding"/>
    <property type="evidence" value="ECO:0007669"/>
    <property type="project" value="UniProtKB-KW"/>
</dbReference>
<keyword evidence="2" id="KW-0479">Metal-binding</keyword>
<evidence type="ECO:0000256" key="8">
    <source>
        <dbReference type="PROSITE-ProRule" id="PRU00027"/>
    </source>
</evidence>
<evidence type="ECO:0000313" key="10">
    <source>
        <dbReference type="EMBL" id="CAB5367631.1"/>
    </source>
</evidence>
<evidence type="ECO:0000256" key="7">
    <source>
        <dbReference type="ARBA" id="ARBA00023242"/>
    </source>
</evidence>
<accession>A0A916E7T9</accession>
<dbReference type="Proteomes" id="UP000684084">
    <property type="component" value="Unassembled WGS sequence"/>
</dbReference>
<name>A0A916E7T9_9GLOM</name>
<dbReference type="VEuPathDB" id="FungiDB:RhiirFUN_003598"/>
<dbReference type="OrthoDB" id="2433784at2759"/>
<keyword evidence="4" id="KW-0862">Zinc</keyword>
<dbReference type="VEuPathDB" id="FungiDB:RhiirFUN_019994"/>
<dbReference type="GO" id="GO:0005634">
    <property type="term" value="C:nucleus"/>
    <property type="evidence" value="ECO:0007669"/>
    <property type="project" value="UniProtKB-SubCell"/>
</dbReference>
<organism evidence="10 11">
    <name type="scientific">Rhizophagus irregularis</name>
    <dbReference type="NCBI Taxonomy" id="588596"/>
    <lineage>
        <taxon>Eukaryota</taxon>
        <taxon>Fungi</taxon>
        <taxon>Fungi incertae sedis</taxon>
        <taxon>Mucoromycota</taxon>
        <taxon>Glomeromycotina</taxon>
        <taxon>Glomeromycetes</taxon>
        <taxon>Glomerales</taxon>
        <taxon>Glomeraceae</taxon>
        <taxon>Rhizophagus</taxon>
    </lineage>
</organism>
<evidence type="ECO:0000256" key="4">
    <source>
        <dbReference type="ARBA" id="ARBA00022833"/>
    </source>
</evidence>
<reference evidence="10" key="1">
    <citation type="submission" date="2020-05" db="EMBL/GenBank/DDBJ databases">
        <authorList>
            <person name="Rincon C."/>
            <person name="Sanders R I."/>
            <person name="Robbins C."/>
            <person name="Chaturvedi A."/>
        </authorList>
    </citation>
    <scope>NUCLEOTIDE SEQUENCE</scope>
    <source>
        <strain evidence="10">CHB12</strain>
    </source>
</reference>
<dbReference type="InterPro" id="IPR003656">
    <property type="entry name" value="Znf_BED"/>
</dbReference>
<dbReference type="EMBL" id="CAGKOT010000024">
    <property type="protein sequence ID" value="CAB5367631.1"/>
    <property type="molecule type" value="Genomic_DNA"/>
</dbReference>
<evidence type="ECO:0000256" key="6">
    <source>
        <dbReference type="ARBA" id="ARBA00023163"/>
    </source>
</evidence>
<dbReference type="PANTHER" id="PTHR46481:SF10">
    <property type="entry name" value="ZINC FINGER BED DOMAIN-CONTAINING PROTEIN 39"/>
    <property type="match status" value="1"/>
</dbReference>
<feature type="domain" description="BED-type" evidence="9">
    <location>
        <begin position="76"/>
        <end position="133"/>
    </location>
</feature>
<evidence type="ECO:0000256" key="3">
    <source>
        <dbReference type="ARBA" id="ARBA00022771"/>
    </source>
</evidence>
<keyword evidence="3 8" id="KW-0863">Zinc-finger</keyword>
<comment type="subcellular location">
    <subcellularLocation>
        <location evidence="1">Nucleus</location>
    </subcellularLocation>
</comment>
<sequence>MDDNQNGEMAKLLRLLLNPTSRNAGQYFINDAELSHDSYENTNDSYSNTSFESQRRLFRPQAPQVKPNNCKAQGGRPRTEIWDYFQSGRLGSAGHYRARCYYCSREWSKGEPTKLEIHLGYECAKCPENIREYWITKIIDKQNNYQRTPATKRKKMDSTQTNITNHFKSDEPLPLAEQNSLDQAVLKAWVAAGIPFSVIKNPFVIDLFMRLNPAIDGWTSPTHNSIYNFIVTTPDQPNQVSSIIEKVGLEKFAAFVTDSGSNCRRAREIIEHTYPHVIDMRCIAHAINLIASDFTKISSVAAFISELNKVIEFFNRSHAANKELEEGLRNMKISGGGLHTYVKTRWGSLFGSVDSILRARPVFDWIMREKPEIISNTQVKNLLKNDEFFFMSQTISHIMDPIKDCILKLEARTATLADCYIQMLKLAATINRLPSSNTLKPAIIDIYNRRYQEFDHEAYLLSYYLHPEYRGYGLNDKGFQVACHAAVKYWQAHGYGENMSHHLLTQLRQFKRNNPPFNLDYDSKSETPFAWWLTYEESEEMPLVSLAIKLFSITPSEAGCERNFSVLKWFYGDRRTRLNINRIESMSMMRSFWMTNIKKEMAFHGKEITADDLRQCTRISTVIDELDEYDFDDDTSEDSESFDYAIGSTSLDISSIANLDHAIFNGGHQVVQTNLNRDLVPDNLEYNVGDLVSRFLNEEHHDV</sequence>
<dbReference type="PANTHER" id="PTHR46481">
    <property type="entry name" value="ZINC FINGER BED DOMAIN-CONTAINING PROTEIN 4"/>
    <property type="match status" value="1"/>
</dbReference>
<evidence type="ECO:0000259" key="9">
    <source>
        <dbReference type="PROSITE" id="PS50808"/>
    </source>
</evidence>
<evidence type="ECO:0000256" key="5">
    <source>
        <dbReference type="ARBA" id="ARBA00023015"/>
    </source>
</evidence>
<dbReference type="InterPro" id="IPR052035">
    <property type="entry name" value="ZnF_BED_domain_contain"/>
</dbReference>
<evidence type="ECO:0000256" key="2">
    <source>
        <dbReference type="ARBA" id="ARBA00022723"/>
    </source>
</evidence>
<dbReference type="GO" id="GO:0003677">
    <property type="term" value="F:DNA binding"/>
    <property type="evidence" value="ECO:0007669"/>
    <property type="project" value="InterPro"/>
</dbReference>
<gene>
    <name evidence="10" type="ORF">CHRIB12_LOCUS11355</name>
</gene>
<keyword evidence="5" id="KW-0805">Transcription regulation</keyword>